<evidence type="ECO:0000259" key="2">
    <source>
        <dbReference type="PROSITE" id="PS50805"/>
    </source>
</evidence>
<feature type="domain" description="KRAB" evidence="2">
    <location>
        <begin position="1"/>
        <end position="35"/>
    </location>
</feature>
<protein>
    <recommendedName>
        <fullName evidence="2">KRAB domain-containing protein</fullName>
    </recommendedName>
</protein>
<evidence type="ECO:0000313" key="3">
    <source>
        <dbReference type="Ensembl" id="ENSPCEP00000011800.1"/>
    </source>
</evidence>
<dbReference type="AlphaFoldDB" id="A0A8C8RX63"/>
<sequence>MGSLFPVSQPDVISQLEQKEDPWVPDFQGYEEQDFLSGPSQLCASQGCSPHPKPPALRLSRC</sequence>
<reference evidence="3" key="1">
    <citation type="submission" date="2025-05" db="UniProtKB">
        <authorList>
            <consortium name="Ensembl"/>
        </authorList>
    </citation>
    <scope>IDENTIFICATION</scope>
</reference>
<evidence type="ECO:0000256" key="1">
    <source>
        <dbReference type="SAM" id="MobiDB-lite"/>
    </source>
</evidence>
<proteinExistence type="predicted"/>
<organism evidence="3 4">
    <name type="scientific">Pelusios castaneus</name>
    <name type="common">West African mud turtle</name>
    <dbReference type="NCBI Taxonomy" id="367368"/>
    <lineage>
        <taxon>Eukaryota</taxon>
        <taxon>Metazoa</taxon>
        <taxon>Chordata</taxon>
        <taxon>Craniata</taxon>
        <taxon>Vertebrata</taxon>
        <taxon>Euteleostomi</taxon>
        <taxon>Archelosauria</taxon>
        <taxon>Testudinata</taxon>
        <taxon>Testudines</taxon>
        <taxon>Pleurodira</taxon>
        <taxon>Pelomedusidae</taxon>
        <taxon>Pelusios</taxon>
    </lineage>
</organism>
<dbReference type="Proteomes" id="UP000694393">
    <property type="component" value="Unplaced"/>
</dbReference>
<dbReference type="InterPro" id="IPR001909">
    <property type="entry name" value="KRAB"/>
</dbReference>
<accession>A0A8C8RX63</accession>
<keyword evidence="4" id="KW-1185">Reference proteome</keyword>
<dbReference type="Ensembl" id="ENSPCET00000025717.1">
    <property type="protein sequence ID" value="ENSPCEP00000024881.1"/>
    <property type="gene ID" value="ENSPCEG00000018794.1"/>
</dbReference>
<dbReference type="GO" id="GO:0006355">
    <property type="term" value="P:regulation of DNA-templated transcription"/>
    <property type="evidence" value="ECO:0007669"/>
    <property type="project" value="InterPro"/>
</dbReference>
<evidence type="ECO:0000313" key="4">
    <source>
        <dbReference type="Proteomes" id="UP000694393"/>
    </source>
</evidence>
<feature type="region of interest" description="Disordered" evidence="1">
    <location>
        <begin position="1"/>
        <end position="21"/>
    </location>
</feature>
<name>A0A8C8RX63_9SAUR</name>
<dbReference type="Ensembl" id="ENSPCET00000012205.1">
    <property type="protein sequence ID" value="ENSPCEP00000011800.1"/>
    <property type="gene ID" value="ENSPCEG00000009338.1"/>
</dbReference>
<dbReference type="PROSITE" id="PS50805">
    <property type="entry name" value="KRAB"/>
    <property type="match status" value="1"/>
</dbReference>